<name>A0A9X3W6D4_LACAM</name>
<proteinExistence type="predicted"/>
<accession>A0A9X3W6D4</accession>
<dbReference type="RefSeq" id="WP_271880788.1">
    <property type="nucleotide sequence ID" value="NZ_JAOTGY010000007.1"/>
</dbReference>
<organism evidence="1 2">
    <name type="scientific">Lactobacillus amylovorus</name>
    <dbReference type="NCBI Taxonomy" id="1604"/>
    <lineage>
        <taxon>Bacteria</taxon>
        <taxon>Bacillati</taxon>
        <taxon>Bacillota</taxon>
        <taxon>Bacilli</taxon>
        <taxon>Lactobacillales</taxon>
        <taxon>Lactobacillaceae</taxon>
        <taxon>Lactobacillus</taxon>
    </lineage>
</organism>
<evidence type="ECO:0000313" key="1">
    <source>
        <dbReference type="EMBL" id="MDB6258032.1"/>
    </source>
</evidence>
<reference evidence="1" key="1">
    <citation type="journal article" date="2022" name="Microorganisms">
        <title>Antibiotic Susceptibility, Resistance Gene Determinants and Corresponding Genomic Regions in Lactobacillus amylovorus Isolates Derived from Wild Boars and Domestic Pigs.</title>
        <authorList>
            <person name="Moravkova M."/>
            <person name="Kostovova I."/>
            <person name="Kavanova K."/>
            <person name="Pechar R."/>
            <person name="Stanek S."/>
            <person name="Brychta A."/>
            <person name="Zeman M."/>
            <person name="Kubasova T."/>
        </authorList>
    </citation>
    <scope>NUCLEOTIDE SEQUENCE</scope>
    <source>
        <strain evidence="1">M490A</strain>
    </source>
</reference>
<dbReference type="AlphaFoldDB" id="A0A9X3W6D4"/>
<reference evidence="1" key="2">
    <citation type="submission" date="2022-10" db="EMBL/GenBank/DDBJ databases">
        <authorList>
            <person name="Kostovova I."/>
            <person name="Moravkova M."/>
            <person name="Pechar R."/>
        </authorList>
    </citation>
    <scope>NUCLEOTIDE SEQUENCE</scope>
    <source>
        <strain evidence="1">M490A</strain>
    </source>
</reference>
<sequence length="54" mass="6256">MLLKRTTTHSPQLIKSSNAIFVAYQTFSKDLKKFGFVKKVEQNKKAFQLPQRAN</sequence>
<protein>
    <submittedName>
        <fullName evidence="1">Uncharacterized protein</fullName>
    </submittedName>
</protein>
<evidence type="ECO:0000313" key="2">
    <source>
        <dbReference type="Proteomes" id="UP001141981"/>
    </source>
</evidence>
<comment type="caution">
    <text evidence="1">The sequence shown here is derived from an EMBL/GenBank/DDBJ whole genome shotgun (WGS) entry which is preliminary data.</text>
</comment>
<dbReference type="EMBL" id="JAOTGY010000007">
    <property type="protein sequence ID" value="MDB6258032.1"/>
    <property type="molecule type" value="Genomic_DNA"/>
</dbReference>
<dbReference type="Proteomes" id="UP001141981">
    <property type="component" value="Unassembled WGS sequence"/>
</dbReference>
<gene>
    <name evidence="1" type="ORF">ODU72_04975</name>
</gene>